<protein>
    <recommendedName>
        <fullName evidence="3">DUF2203 domain-containing protein</fullName>
    </recommendedName>
</protein>
<name>A0A381SDP2_9ZZZZ</name>
<organism evidence="2">
    <name type="scientific">marine metagenome</name>
    <dbReference type="NCBI Taxonomy" id="408172"/>
    <lineage>
        <taxon>unclassified sequences</taxon>
        <taxon>metagenomes</taxon>
        <taxon>ecological metagenomes</taxon>
    </lineage>
</organism>
<proteinExistence type="predicted"/>
<dbReference type="EMBL" id="UINC01002684">
    <property type="protein sequence ID" value="SUZ99253.1"/>
    <property type="molecule type" value="Genomic_DNA"/>
</dbReference>
<dbReference type="Pfam" id="PF09969">
    <property type="entry name" value="DUF2203"/>
    <property type="match status" value="1"/>
</dbReference>
<gene>
    <name evidence="2" type="ORF">METZ01_LOCUS52107</name>
</gene>
<reference evidence="2" key="1">
    <citation type="submission" date="2018-05" db="EMBL/GenBank/DDBJ databases">
        <authorList>
            <person name="Lanie J.A."/>
            <person name="Ng W.-L."/>
            <person name="Kazmierczak K.M."/>
            <person name="Andrzejewski T.M."/>
            <person name="Davidsen T.M."/>
            <person name="Wayne K.J."/>
            <person name="Tettelin H."/>
            <person name="Glass J.I."/>
            <person name="Rusch D."/>
            <person name="Podicherti R."/>
            <person name="Tsui H.-C.T."/>
            <person name="Winkler M.E."/>
        </authorList>
    </citation>
    <scope>NUCLEOTIDE SEQUENCE</scope>
</reference>
<feature type="region of interest" description="Disordered" evidence="1">
    <location>
        <begin position="1"/>
        <end position="25"/>
    </location>
</feature>
<evidence type="ECO:0008006" key="3">
    <source>
        <dbReference type="Google" id="ProtNLM"/>
    </source>
</evidence>
<dbReference type="InterPro" id="IPR018699">
    <property type="entry name" value="DUF2203"/>
</dbReference>
<evidence type="ECO:0000256" key="1">
    <source>
        <dbReference type="SAM" id="MobiDB-lite"/>
    </source>
</evidence>
<evidence type="ECO:0000313" key="2">
    <source>
        <dbReference type="EMBL" id="SUZ99253.1"/>
    </source>
</evidence>
<dbReference type="AlphaFoldDB" id="A0A381SDP2"/>
<sequence>MANIVRHLPAQVDSLKTDSPADASPFPEETHELELDQMMESDQFTLDEANALVPWLEEMFRKQELIRQEYVTLQKRLSELAKDHGSEDETAKIKANAELLARHIEEAVEDILDRGIIVRDVATGLIDFPSQREGREVYLCWICGEERIDFWHETNRGFSHRKRL</sequence>
<accession>A0A381SDP2</accession>